<dbReference type="eggNOG" id="COG2373">
    <property type="taxonomic scope" value="Bacteria"/>
</dbReference>
<evidence type="ECO:0000259" key="5">
    <source>
        <dbReference type="SMART" id="SM01360"/>
    </source>
</evidence>
<dbReference type="InterPro" id="IPR008930">
    <property type="entry name" value="Terpenoid_cyclase/PrenylTrfase"/>
</dbReference>
<dbReference type="HOGENOM" id="CLU_249027_0_0_0"/>
<accession>B9K9Y7</accession>
<keyword evidence="7" id="KW-1185">Reference proteome</keyword>
<organism evidence="6 7">
    <name type="scientific">Thermotoga neapolitana (strain ATCC 49049 / DSM 4359 / NBRC 107923 / NS-E)</name>
    <dbReference type="NCBI Taxonomy" id="309803"/>
    <lineage>
        <taxon>Bacteria</taxon>
        <taxon>Thermotogati</taxon>
        <taxon>Thermotogota</taxon>
        <taxon>Thermotogae</taxon>
        <taxon>Thermotogales</taxon>
        <taxon>Thermotogaceae</taxon>
        <taxon>Thermotoga</taxon>
    </lineage>
</organism>
<dbReference type="RefSeq" id="WP_015920040.1">
    <property type="nucleotide sequence ID" value="NC_011978.1"/>
</dbReference>
<dbReference type="InterPro" id="IPR047565">
    <property type="entry name" value="Alpha-macroglob_thiol-ester_cl"/>
</dbReference>
<evidence type="ECO:0000259" key="4">
    <source>
        <dbReference type="SMART" id="SM01359"/>
    </source>
</evidence>
<dbReference type="SMART" id="SM01419">
    <property type="entry name" value="Thiol-ester_cl"/>
    <property type="match status" value="1"/>
</dbReference>
<evidence type="ECO:0000256" key="2">
    <source>
        <dbReference type="ARBA" id="ARBA00022729"/>
    </source>
</evidence>
<dbReference type="Proteomes" id="UP000000445">
    <property type="component" value="Chromosome"/>
</dbReference>
<name>B9K9Y7_THENN</name>
<sequence length="1536" mass="175971">MGMKRLIFLVFLLISFSLFGGYAYFSRYPVLHPDEGLSFVISDLENITLNVWKISEEDFLKAVFDPESFNFSLLEITRPIYSKKFSSEEWKEFSFPLKDRGFYFATLVSNEGTVFRRVIDRSLFIVTDLEAIYFSDSEKLRLHVFDSDGDFVEGAEVLLFEDSKLIDRVFTGKDGVVSITKHFDTFYIRYGDSRFFGGVYFSGGGLEREKLFFVTDRPIYKPSDTVHFRGQIFSFEEGLYKAFEKTKVTVSIFDTKKNEVYRSEFETDELGGFSGSMKLPDTASVGLYKVNVDHGGRRYYEYFLVEEYRKPEYKVEIETDKDVYISGEVVNYLVRVKYFNGQPVAKAQVAYYVRAFPEEGSGYLVYRGTDFTDEEGNLRLGVKTEEGFQGSYRLEVIVTDESQRQIEETRSVKVYADNVLISPLDRYVSTSPGKQVRVKVKVTDLSGNPLNGLLTTSSEDSTSTVAVENGEAIVTFTPKEPKSYRIELSFGKAKTHFYVYAYCGAGTSSEFVINPATNTVKPGDELSVQILAPGKVMGVLGIVSNRVYDTIPVSFTGSVNLRVRIPKDIPEKNLFISFVGLDDNGRIYKLERLNVLLDTNFTTMKILFDKDQYEPGEMAQITIESNVDRVCLFLVDEAIYAMVGAEPPVLENFLYPYMNYPRTRGGFPHYWRLYVSRDSFRNKLASLPEEKTFADFKQNALPSKLNVREYFPDTALWIPSLKLHNGTARVSFKVPDSITSFRATAYGFSKDRFSQTESEMVVSKKFYLMPHLPSFLRESDVIKISATVFNRTSKTLPVQLTVELPENIELLEGSSSRHFLMEANSSHTETWTVKAVSASEGSFVKFVAVGEDLNDAVSMRLPVERFAFEREFYRIMLLDGKETLEIPGQFISSRIRFLDSIVPLVEDSLKRLIDFPYGCVEQTMSRFFPAVVAASAGIEVENLEEIIQRGLFKLYSYQHNDGGWGWFRFGESDDFMTCYVMEGLYFTMKAGYDVAESVLQRGIEYLRKHPSAYGSYVLDLYGVNHEPFKPESEADLVFLSLSSKEALKQLMNYVVQDEQKAYLNVYSNNPLISEIQLNSVFLRALAKWKEFPELERKVTNYLLLKKDSAFWTSTKDTSFVILALLEAMPEYASTTLKVINSENTFELKPGEERSLVPGSLTVSGKGIVEVEVVYIEVPKEAVSEGLEIKREFYKRYELLIEENKMIVDAFVPIGRGYVPRSIHPVEKEQTEELYILPYKYWKKTIEYRGVPLEINGAEVKIKGETYTFFRIETFNGLILVFFRNEALIYDTEKNTITRYLDVTDAGFMRSGPVFLMKGFVLVGDEKIPVPEDVTGLSCTMDEILLRGENKTYWYRNGEFVDLPFVARRVFFWDGKKLVAENIRFSGSSKTLRNRVFEVVFDVGDVKIELGDIIKTVVRVKGDGNYLIVEDFIPSCAQVLSNYREKGIEENKFSYSWYSSWNAWYSGREIRTDRVALFARYLYGNSFDYVWRATAEGVFHLLPARVYPMYSRGLYAHTDPDVLFIGADFIDGRDDQP</sequence>
<dbReference type="InterPro" id="IPR011625">
    <property type="entry name" value="A2M_N_BRD"/>
</dbReference>
<dbReference type="KEGG" id="tna:CTN_1594"/>
<dbReference type="PANTHER" id="PTHR11412:SF136">
    <property type="entry name" value="CD109 ANTIGEN"/>
    <property type="match status" value="1"/>
</dbReference>
<dbReference type="Gene3D" id="1.50.10.20">
    <property type="match status" value="1"/>
</dbReference>
<proteinExistence type="inferred from homology"/>
<feature type="domain" description="Alpha-2-macroglobulin" evidence="5">
    <location>
        <begin position="714"/>
        <end position="802"/>
    </location>
</feature>
<dbReference type="InterPro" id="IPR050473">
    <property type="entry name" value="A2M/Complement_sys"/>
</dbReference>
<dbReference type="GO" id="GO:0005615">
    <property type="term" value="C:extracellular space"/>
    <property type="evidence" value="ECO:0007669"/>
    <property type="project" value="InterPro"/>
</dbReference>
<comment type="similarity">
    <text evidence="1">Belongs to the protease inhibitor I39 (alpha-2-macroglobulin) family. Bacterial alpha-2-macroglobulin subfamily.</text>
</comment>
<dbReference type="Gene3D" id="2.60.40.1940">
    <property type="match status" value="1"/>
</dbReference>
<dbReference type="GO" id="GO:0004866">
    <property type="term" value="F:endopeptidase inhibitor activity"/>
    <property type="evidence" value="ECO:0007669"/>
    <property type="project" value="InterPro"/>
</dbReference>
<keyword evidence="3" id="KW-0882">Thioester bond</keyword>
<dbReference type="Gene3D" id="2.20.130.20">
    <property type="match status" value="1"/>
</dbReference>
<dbReference type="SMART" id="SM01359">
    <property type="entry name" value="A2M_N_2"/>
    <property type="match status" value="1"/>
</dbReference>
<protein>
    <recommendedName>
        <fullName evidence="8">Alpha-2-macroglobulin domain protein</fullName>
    </recommendedName>
</protein>
<dbReference type="Gene3D" id="2.60.40.10">
    <property type="entry name" value="Immunoglobulins"/>
    <property type="match status" value="2"/>
</dbReference>
<dbReference type="InterPro" id="IPR001599">
    <property type="entry name" value="Macroglobln_a2"/>
</dbReference>
<dbReference type="InterPro" id="IPR011626">
    <property type="entry name" value="Alpha-macroglobulin_TED"/>
</dbReference>
<evidence type="ECO:0008006" key="8">
    <source>
        <dbReference type="Google" id="ProtNLM"/>
    </source>
</evidence>
<evidence type="ECO:0000313" key="6">
    <source>
        <dbReference type="EMBL" id="ACM23770.1"/>
    </source>
</evidence>
<dbReference type="SUPFAM" id="SSF48239">
    <property type="entry name" value="Terpenoid cyclases/Protein prenyltransferases"/>
    <property type="match status" value="1"/>
</dbReference>
<dbReference type="Pfam" id="PF07678">
    <property type="entry name" value="TED_complement"/>
    <property type="match status" value="1"/>
</dbReference>
<dbReference type="PANTHER" id="PTHR11412">
    <property type="entry name" value="MACROGLOBULIN / COMPLEMENT"/>
    <property type="match status" value="1"/>
</dbReference>
<dbReference type="InterPro" id="IPR002890">
    <property type="entry name" value="MG2"/>
</dbReference>
<dbReference type="InterPro" id="IPR013783">
    <property type="entry name" value="Ig-like_fold"/>
</dbReference>
<evidence type="ECO:0000256" key="3">
    <source>
        <dbReference type="ARBA" id="ARBA00022966"/>
    </source>
</evidence>
<evidence type="ECO:0000256" key="1">
    <source>
        <dbReference type="ARBA" id="ARBA00010556"/>
    </source>
</evidence>
<dbReference type="Pfam" id="PF07703">
    <property type="entry name" value="A2M_BRD"/>
    <property type="match status" value="1"/>
</dbReference>
<dbReference type="EMBL" id="CP000916">
    <property type="protein sequence ID" value="ACM23770.1"/>
    <property type="molecule type" value="Genomic_DNA"/>
</dbReference>
<gene>
    <name evidence="6" type="ordered locus">CTN_1594</name>
</gene>
<feature type="domain" description="Alpha-2-macroglobulin bait region" evidence="4">
    <location>
        <begin position="511"/>
        <end position="642"/>
    </location>
</feature>
<dbReference type="InterPro" id="IPR041246">
    <property type="entry name" value="Bact_MG10"/>
</dbReference>
<reference evidence="6 7" key="1">
    <citation type="journal article" date="2009" name="Biosci. Biotechnol. Biochem.">
        <title>WeGAS: a web-based microbial genome annotation system.</title>
        <authorList>
            <person name="Lee D."/>
            <person name="Seo H."/>
            <person name="Park C."/>
            <person name="Park K."/>
        </authorList>
    </citation>
    <scope>NUCLEOTIDE SEQUENCE [LARGE SCALE GENOMIC DNA]</scope>
    <source>
        <strain evidence="7">ATCC 49049 / DSM 4359 / NBRC 107923 / NS-E</strain>
    </source>
</reference>
<dbReference type="CDD" id="cd02891">
    <property type="entry name" value="A2M_like"/>
    <property type="match status" value="1"/>
</dbReference>
<keyword evidence="2" id="KW-0732">Signal</keyword>
<dbReference type="SMART" id="SM01360">
    <property type="entry name" value="A2M"/>
    <property type="match status" value="1"/>
</dbReference>
<dbReference type="STRING" id="309803.CTN_1594"/>
<dbReference type="Pfam" id="PF01835">
    <property type="entry name" value="MG2"/>
    <property type="match status" value="1"/>
</dbReference>
<dbReference type="Pfam" id="PF17973">
    <property type="entry name" value="bMG10"/>
    <property type="match status" value="1"/>
</dbReference>
<evidence type="ECO:0000313" key="7">
    <source>
        <dbReference type="Proteomes" id="UP000000445"/>
    </source>
</evidence>
<dbReference type="Pfam" id="PF00207">
    <property type="entry name" value="A2M"/>
    <property type="match status" value="1"/>
</dbReference>
<dbReference type="Gene3D" id="2.60.40.1930">
    <property type="match status" value="2"/>
</dbReference>